<accession>A0A1Y0VL08</accession>
<feature type="transmembrane region" description="Helical" evidence="1">
    <location>
        <begin position="190"/>
        <end position="208"/>
    </location>
</feature>
<keyword evidence="1" id="KW-1133">Transmembrane helix</keyword>
<name>A0A1Y0VL08_PEDPE</name>
<dbReference type="AlphaFoldDB" id="A0A1Y0VL08"/>
<evidence type="ECO:0000256" key="1">
    <source>
        <dbReference type="SAM" id="Phobius"/>
    </source>
</evidence>
<dbReference type="EMBL" id="CP021474">
    <property type="protein sequence ID" value="ARW18910.1"/>
    <property type="molecule type" value="Genomic_DNA"/>
</dbReference>
<feature type="transmembrane region" description="Helical" evidence="1">
    <location>
        <begin position="427"/>
        <end position="446"/>
    </location>
</feature>
<feature type="transmembrane region" description="Helical" evidence="1">
    <location>
        <begin position="215"/>
        <end position="235"/>
    </location>
</feature>
<feature type="transmembrane region" description="Helical" evidence="1">
    <location>
        <begin position="467"/>
        <end position="489"/>
    </location>
</feature>
<feature type="transmembrane region" description="Helical" evidence="1">
    <location>
        <begin position="363"/>
        <end position="381"/>
    </location>
</feature>
<feature type="transmembrane region" description="Helical" evidence="1">
    <location>
        <begin position="57"/>
        <end position="78"/>
    </location>
</feature>
<keyword evidence="1" id="KW-0472">Membrane</keyword>
<dbReference type="RefSeq" id="WP_094104254.1">
    <property type="nucleotide sequence ID" value="NZ_CP066081.1"/>
</dbReference>
<evidence type="ECO:0000313" key="3">
    <source>
        <dbReference type="Proteomes" id="UP000196118"/>
    </source>
</evidence>
<reference evidence="2 3" key="1">
    <citation type="submission" date="2017-05" db="EMBL/GenBank/DDBJ databases">
        <title>Genome sequence of Pediococcus pentosaceus strain SRCM100892.</title>
        <authorList>
            <person name="Cho S.H."/>
        </authorList>
    </citation>
    <scope>NUCLEOTIDE SEQUENCE [LARGE SCALE GENOMIC DNA]</scope>
    <source>
        <strain evidence="2 3">SRCM100892</strain>
    </source>
</reference>
<organism evidence="2 3">
    <name type="scientific">Pediococcus pentosaceus</name>
    <dbReference type="NCBI Taxonomy" id="1255"/>
    <lineage>
        <taxon>Bacteria</taxon>
        <taxon>Bacillati</taxon>
        <taxon>Bacillota</taxon>
        <taxon>Bacilli</taxon>
        <taxon>Lactobacillales</taxon>
        <taxon>Lactobacillaceae</taxon>
        <taxon>Pediococcus</taxon>
    </lineage>
</organism>
<protein>
    <submittedName>
        <fullName evidence="2">Uncharacterized protein</fullName>
    </submittedName>
</protein>
<feature type="transmembrane region" description="Helical" evidence="1">
    <location>
        <begin position="31"/>
        <end position="51"/>
    </location>
</feature>
<proteinExistence type="predicted"/>
<feature type="transmembrane region" description="Helical" evidence="1">
    <location>
        <begin position="90"/>
        <end position="110"/>
    </location>
</feature>
<feature type="transmembrane region" description="Helical" evidence="1">
    <location>
        <begin position="393"/>
        <end position="415"/>
    </location>
</feature>
<sequence>MSISGLIVFIMAQIGYTGMVRMAGVNKYMSWITSMVIQTLLLYVLAMLNWLKFGLKAVVILGCIFVVVRIGSIIFRVGKLPFEGIHYFDVWMIVIGIIMGRILFASPLIHYDNYSHWALIIKYLLFQGHLPVAADTIISFTSYPPATALFITQFVSWVGFSDGAMLLGQFLLIWASIYGIFAVLRDRTRSTNSFIICFAVSIINIFNISIRMNNLLVDFVLPVVAAAGFAGVYAYRRSPWLQCATASLFSAELLLIKNSGTMYVVMLGCYLLYSLVTNGQGQRWKRLGKGISQTVVTMGLGYLPFFWWNQHVHATFSAVSKHQISTDAYKSQLAHESSAVIAKIGSKFLHQILSFNSLSTRGVLLINVGLLGAWIIIRWFLRKKNNLLKSLIAIDISFIAYYISVFAMYIVSMPYAEAILLDGSERYLSSMVILNLLLATMVLVVAMDRASFEEDVSKRGIRSFRNVITKNVYQLSSLVLMLFASILMFSEINGVKYNNTLGKEQLPVQLKQIAQQSTQYNHQKILLVDPHFNDVNNYYAGYVGRYYFFSDQVVGQENFMMSQAEFKNTIKQYDYVVLPEWHRTFTTMLEKTYHQDYKTGLFKVTKDGLQKVNKINV</sequence>
<feature type="transmembrane region" description="Helical" evidence="1">
    <location>
        <begin position="255"/>
        <end position="275"/>
    </location>
</feature>
<gene>
    <name evidence="2" type="ORF">S100892_00305</name>
</gene>
<keyword evidence="1" id="KW-0812">Transmembrane</keyword>
<dbReference type="Proteomes" id="UP000196118">
    <property type="component" value="Chromosome"/>
</dbReference>
<feature type="transmembrane region" description="Helical" evidence="1">
    <location>
        <begin position="6"/>
        <end position="24"/>
    </location>
</feature>
<feature type="transmembrane region" description="Helical" evidence="1">
    <location>
        <begin position="163"/>
        <end position="184"/>
    </location>
</feature>
<feature type="transmembrane region" description="Helical" evidence="1">
    <location>
        <begin position="130"/>
        <end position="151"/>
    </location>
</feature>
<evidence type="ECO:0000313" key="2">
    <source>
        <dbReference type="EMBL" id="ARW18910.1"/>
    </source>
</evidence>